<sequence>MGPTHQAPTQWAPRVSRTRSAARPPPSVASSLLRLPRHPSSSSPFFFSLHLLRLRLGLAAAAFLFARSLPLSRLAIHGEPAVVVHPDAPRLARAKLRLFLPDARAGGTGESSRRAAALILLLGGFGFHPKDTELIFHYLKKKIHGQKIEYEIIPEVDIYKHEPWDLPAKCDVPTQDNKWHFFAARDRKYPNGSRSNRATVAGYWKSTGKDRAIKMDKRTIGTKKTLVFHEGRPPTGRRTEWIMHEYYIDERECQACPDMKDAFVLCRVTKRNDWISGNGNELDNSDPHPEPIDAAPSVVAPIVGAEQLNGEATPVIVAEPPDGVTTSTITADIPSPSDGINLDEWLNELFDPFFDPEQSLASADLSPDEQNVESSNAGALAPKVEQDYSPKVEQDYSSPNENIEDDTEYLLTEDVYNILHPGTDDFNMLQNPMDQEALAFPYQYLTGGMDPFDLANNFGSGIHQEELWSPQANTEPSQANEAADNGITRRYRHVKTPETSALQYKGKTLAKMQVGINKMATSSSESINQTIKFENNSGRLVEHQKNQTHDVASTKRSDAGKPSTELSSNRGFLRGIRNAFAGCSDARWNIILVAVFAIGVAMVALHVGQRLGLSQRDQQHA</sequence>
<dbReference type="FunFam" id="2.170.150.80:FF:000002">
    <property type="entry name" value="Nac domain-containing protein 86"/>
    <property type="match status" value="1"/>
</dbReference>
<evidence type="ECO:0000256" key="7">
    <source>
        <dbReference type="SAM" id="Phobius"/>
    </source>
</evidence>
<dbReference type="OMA" id="IDERECQ"/>
<dbReference type="GO" id="GO:0003677">
    <property type="term" value="F:DNA binding"/>
    <property type="evidence" value="ECO:0007669"/>
    <property type="project" value="UniProtKB-KW"/>
</dbReference>
<name>A0A0E0JGN5_ORYPU</name>
<keyword evidence="4" id="KW-0804">Transcription</keyword>
<dbReference type="AlphaFoldDB" id="A0A0E0JGN5"/>
<feature type="compositionally biased region" description="Basic and acidic residues" evidence="6">
    <location>
        <begin position="543"/>
        <end position="559"/>
    </location>
</feature>
<evidence type="ECO:0000313" key="9">
    <source>
        <dbReference type="EnsemblPlants" id="OPUNC01G10020.3"/>
    </source>
</evidence>
<accession>A0A0E0JGN5</accession>
<evidence type="ECO:0000256" key="3">
    <source>
        <dbReference type="ARBA" id="ARBA00023125"/>
    </source>
</evidence>
<evidence type="ECO:0000313" key="10">
    <source>
        <dbReference type="Proteomes" id="UP000026962"/>
    </source>
</evidence>
<dbReference type="STRING" id="4537.A0A0E0JGN5"/>
<evidence type="ECO:0000259" key="8">
    <source>
        <dbReference type="PROSITE" id="PS51005"/>
    </source>
</evidence>
<dbReference type="GO" id="GO:0005634">
    <property type="term" value="C:nucleus"/>
    <property type="evidence" value="ECO:0007669"/>
    <property type="project" value="UniProtKB-SubCell"/>
</dbReference>
<comment type="subcellular location">
    <subcellularLocation>
        <location evidence="1">Nucleus</location>
    </subcellularLocation>
</comment>
<feature type="compositionally biased region" description="Low complexity" evidence="6">
    <location>
        <begin position="12"/>
        <end position="39"/>
    </location>
</feature>
<keyword evidence="10" id="KW-1185">Reference proteome</keyword>
<keyword evidence="3" id="KW-0238">DNA-binding</keyword>
<dbReference type="Proteomes" id="UP000026962">
    <property type="component" value="Chromosome 1"/>
</dbReference>
<feature type="region of interest" description="Disordered" evidence="6">
    <location>
        <begin position="543"/>
        <end position="568"/>
    </location>
</feature>
<keyword evidence="2" id="KW-0805">Transcription regulation</keyword>
<keyword evidence="7" id="KW-0812">Transmembrane</keyword>
<feature type="region of interest" description="Disordered" evidence="6">
    <location>
        <begin position="1"/>
        <end position="39"/>
    </location>
</feature>
<feature type="domain" description="NAC" evidence="8">
    <location>
        <begin position="121"/>
        <end position="271"/>
    </location>
</feature>
<evidence type="ECO:0000256" key="4">
    <source>
        <dbReference type="ARBA" id="ARBA00023163"/>
    </source>
</evidence>
<reference evidence="9" key="1">
    <citation type="submission" date="2015-04" db="UniProtKB">
        <authorList>
            <consortium name="EnsemblPlants"/>
        </authorList>
    </citation>
    <scope>IDENTIFICATION</scope>
</reference>
<dbReference type="SUPFAM" id="SSF101941">
    <property type="entry name" value="NAC domain"/>
    <property type="match status" value="1"/>
</dbReference>
<dbReference type="eggNOG" id="ENOG502QYZR">
    <property type="taxonomic scope" value="Eukaryota"/>
</dbReference>
<dbReference type="Gene3D" id="2.170.150.80">
    <property type="entry name" value="NAC domain"/>
    <property type="match status" value="1"/>
</dbReference>
<dbReference type="Gramene" id="OPUNC01G10020.3">
    <property type="protein sequence ID" value="OPUNC01G10020.3"/>
    <property type="gene ID" value="OPUNC01G10020"/>
</dbReference>
<dbReference type="Pfam" id="PF02365">
    <property type="entry name" value="NAM"/>
    <property type="match status" value="1"/>
</dbReference>
<keyword evidence="5" id="KW-0539">Nucleus</keyword>
<feature type="region of interest" description="Disordered" evidence="6">
    <location>
        <begin position="358"/>
        <end position="377"/>
    </location>
</feature>
<dbReference type="EnsemblPlants" id="OPUNC01G10020.3">
    <property type="protein sequence ID" value="OPUNC01G10020.3"/>
    <property type="gene ID" value="OPUNC01G10020"/>
</dbReference>
<dbReference type="PROSITE" id="PS51005">
    <property type="entry name" value="NAC"/>
    <property type="match status" value="1"/>
</dbReference>
<proteinExistence type="predicted"/>
<keyword evidence="7" id="KW-1133">Transmembrane helix</keyword>
<organism evidence="9">
    <name type="scientific">Oryza punctata</name>
    <name type="common">Red rice</name>
    <dbReference type="NCBI Taxonomy" id="4537"/>
    <lineage>
        <taxon>Eukaryota</taxon>
        <taxon>Viridiplantae</taxon>
        <taxon>Streptophyta</taxon>
        <taxon>Embryophyta</taxon>
        <taxon>Tracheophyta</taxon>
        <taxon>Spermatophyta</taxon>
        <taxon>Magnoliopsida</taxon>
        <taxon>Liliopsida</taxon>
        <taxon>Poales</taxon>
        <taxon>Poaceae</taxon>
        <taxon>BOP clade</taxon>
        <taxon>Oryzoideae</taxon>
        <taxon>Oryzeae</taxon>
        <taxon>Oryzinae</taxon>
        <taxon>Oryza</taxon>
    </lineage>
</organism>
<evidence type="ECO:0000256" key="5">
    <source>
        <dbReference type="ARBA" id="ARBA00023242"/>
    </source>
</evidence>
<reference evidence="9" key="2">
    <citation type="submission" date="2018-05" db="EMBL/GenBank/DDBJ databases">
        <title>OpunRS2 (Oryza punctata Reference Sequence Version 2).</title>
        <authorList>
            <person name="Zhang J."/>
            <person name="Kudrna D."/>
            <person name="Lee S."/>
            <person name="Talag J."/>
            <person name="Welchert J."/>
            <person name="Wing R.A."/>
        </authorList>
    </citation>
    <scope>NUCLEOTIDE SEQUENCE [LARGE SCALE GENOMIC DNA]</scope>
</reference>
<evidence type="ECO:0000256" key="2">
    <source>
        <dbReference type="ARBA" id="ARBA00023015"/>
    </source>
</evidence>
<dbReference type="InterPro" id="IPR036093">
    <property type="entry name" value="NAC_dom_sf"/>
</dbReference>
<dbReference type="GO" id="GO:0006355">
    <property type="term" value="P:regulation of DNA-templated transcription"/>
    <property type="evidence" value="ECO:0007669"/>
    <property type="project" value="InterPro"/>
</dbReference>
<dbReference type="PANTHER" id="PTHR31744:SF235">
    <property type="entry name" value="NAC DOMAIN-CONTAINING PROTEIN"/>
    <property type="match status" value="1"/>
</dbReference>
<protein>
    <recommendedName>
        <fullName evidence="8">NAC domain-containing protein</fullName>
    </recommendedName>
</protein>
<dbReference type="PANTHER" id="PTHR31744">
    <property type="entry name" value="PROTEIN CUP-SHAPED COTYLEDON 2-RELATED"/>
    <property type="match status" value="1"/>
</dbReference>
<evidence type="ECO:0000256" key="1">
    <source>
        <dbReference type="ARBA" id="ARBA00004123"/>
    </source>
</evidence>
<keyword evidence="7" id="KW-0472">Membrane</keyword>
<evidence type="ECO:0000256" key="6">
    <source>
        <dbReference type="SAM" id="MobiDB-lite"/>
    </source>
</evidence>
<dbReference type="InterPro" id="IPR003441">
    <property type="entry name" value="NAC-dom"/>
</dbReference>
<feature type="transmembrane region" description="Helical" evidence="7">
    <location>
        <begin position="588"/>
        <end position="608"/>
    </location>
</feature>